<gene>
    <name evidence="2" type="ORF">PIB30_084095</name>
</gene>
<dbReference type="Gene3D" id="2.40.70.10">
    <property type="entry name" value="Acid Proteases"/>
    <property type="match status" value="1"/>
</dbReference>
<feature type="non-terminal residue" evidence="2">
    <location>
        <position position="1"/>
    </location>
</feature>
<accession>A0ABU6URA8</accession>
<evidence type="ECO:0000313" key="2">
    <source>
        <dbReference type="EMBL" id="MED6163862.1"/>
    </source>
</evidence>
<evidence type="ECO:0000256" key="1">
    <source>
        <dbReference type="SAM" id="MobiDB-lite"/>
    </source>
</evidence>
<keyword evidence="3" id="KW-1185">Reference proteome</keyword>
<name>A0ABU6URA8_9FABA</name>
<sequence>SAEEDNEDESAEEEDQTEEEQSEDEEEVYNKRTSFIATFFNNKEIKEEVPVKYKDHGPCLVTCKIKGVEVRECLCDPGACSSVMPYELYKFLKL</sequence>
<organism evidence="2 3">
    <name type="scientific">Stylosanthes scabra</name>
    <dbReference type="NCBI Taxonomy" id="79078"/>
    <lineage>
        <taxon>Eukaryota</taxon>
        <taxon>Viridiplantae</taxon>
        <taxon>Streptophyta</taxon>
        <taxon>Embryophyta</taxon>
        <taxon>Tracheophyta</taxon>
        <taxon>Spermatophyta</taxon>
        <taxon>Magnoliopsida</taxon>
        <taxon>eudicotyledons</taxon>
        <taxon>Gunneridae</taxon>
        <taxon>Pentapetalae</taxon>
        <taxon>rosids</taxon>
        <taxon>fabids</taxon>
        <taxon>Fabales</taxon>
        <taxon>Fabaceae</taxon>
        <taxon>Papilionoideae</taxon>
        <taxon>50 kb inversion clade</taxon>
        <taxon>dalbergioids sensu lato</taxon>
        <taxon>Dalbergieae</taxon>
        <taxon>Pterocarpus clade</taxon>
        <taxon>Stylosanthes</taxon>
    </lineage>
</organism>
<evidence type="ECO:0000313" key="3">
    <source>
        <dbReference type="Proteomes" id="UP001341840"/>
    </source>
</evidence>
<dbReference type="InterPro" id="IPR021109">
    <property type="entry name" value="Peptidase_aspartic_dom_sf"/>
</dbReference>
<proteinExistence type="predicted"/>
<comment type="caution">
    <text evidence="2">The sequence shown here is derived from an EMBL/GenBank/DDBJ whole genome shotgun (WGS) entry which is preliminary data.</text>
</comment>
<dbReference type="EMBL" id="JASCZI010122182">
    <property type="protein sequence ID" value="MED6163862.1"/>
    <property type="molecule type" value="Genomic_DNA"/>
</dbReference>
<reference evidence="2 3" key="1">
    <citation type="journal article" date="2023" name="Plants (Basel)">
        <title>Bridging the Gap: Combining Genomics and Transcriptomics Approaches to Understand Stylosanthes scabra, an Orphan Legume from the Brazilian Caatinga.</title>
        <authorList>
            <person name="Ferreira-Neto J.R.C."/>
            <person name="da Silva M.D."/>
            <person name="Binneck E."/>
            <person name="de Melo N.F."/>
            <person name="da Silva R.H."/>
            <person name="de Melo A.L.T.M."/>
            <person name="Pandolfi V."/>
            <person name="Bustamante F.O."/>
            <person name="Brasileiro-Vidal A.C."/>
            <person name="Benko-Iseppon A.M."/>
        </authorList>
    </citation>
    <scope>NUCLEOTIDE SEQUENCE [LARGE SCALE GENOMIC DNA]</scope>
    <source>
        <tissue evidence="2">Leaves</tissue>
    </source>
</reference>
<protein>
    <submittedName>
        <fullName evidence="2">Uncharacterized protein</fullName>
    </submittedName>
</protein>
<feature type="compositionally biased region" description="Acidic residues" evidence="1">
    <location>
        <begin position="1"/>
        <end position="27"/>
    </location>
</feature>
<dbReference type="Proteomes" id="UP001341840">
    <property type="component" value="Unassembled WGS sequence"/>
</dbReference>
<feature type="region of interest" description="Disordered" evidence="1">
    <location>
        <begin position="1"/>
        <end position="29"/>
    </location>
</feature>